<evidence type="ECO:0000259" key="3">
    <source>
        <dbReference type="Pfam" id="PF00345"/>
    </source>
</evidence>
<dbReference type="PROSITE" id="PS00635">
    <property type="entry name" value="PILI_CHAPERONE"/>
    <property type="match status" value="1"/>
</dbReference>
<dbReference type="AlphaFoldDB" id="A0A939SLT7"/>
<comment type="similarity">
    <text evidence="2">Belongs to the periplasmic pilus chaperone family.</text>
</comment>
<dbReference type="Proteomes" id="UP000664477">
    <property type="component" value="Unassembled WGS sequence"/>
</dbReference>
<proteinExistence type="inferred from homology"/>
<accession>A0A939SLT7</accession>
<reference evidence="4" key="1">
    <citation type="submission" date="2021-03" db="EMBL/GenBank/DDBJ databases">
        <title>Molecular epidemiology and mechanisms of colistin and carbapenem resistance in Enterobacteriaceae from clinical isolates, the environment and porcine samples in Pretoria, South Africa.</title>
        <authorList>
            <person name="Bogoshi D."/>
            <person name="Mbelle N.M."/>
            <person name="Naidoo V."/>
            <person name="Osei Sekyere J."/>
        </authorList>
    </citation>
    <scope>NUCLEOTIDE SEQUENCE</scope>
    <source>
        <strain evidence="4">C052</strain>
    </source>
</reference>
<feature type="domain" description="Pili assembly chaperone N-terminal" evidence="3">
    <location>
        <begin position="15"/>
        <end position="79"/>
    </location>
</feature>
<name>A0A939SLT7_PRORE</name>
<dbReference type="InterPro" id="IPR016147">
    <property type="entry name" value="Pili_assmbl_chaperone_N"/>
</dbReference>
<dbReference type="InterPro" id="IPR001829">
    <property type="entry name" value="Pili_assmbl_chaperone_bac"/>
</dbReference>
<sequence length="99" mass="11170">MPQGIIRLIYYNTATFKLDPVKENMLRIVRAGNLPEDRESVYYVNVKAIPPAPAEESANTLQLAIKTRMKLFYRPAGLKGNPMDSYKALVWKKGVIACV</sequence>
<comment type="caution">
    <text evidence="4">The sequence shown here is derived from an EMBL/GenBank/DDBJ whole genome shotgun (WGS) entry which is preliminary data.</text>
</comment>
<dbReference type="PRINTS" id="PR00969">
    <property type="entry name" value="CHAPERONPILI"/>
</dbReference>
<dbReference type="GO" id="GO:0030288">
    <property type="term" value="C:outer membrane-bounded periplasmic space"/>
    <property type="evidence" value="ECO:0007669"/>
    <property type="project" value="InterPro"/>
</dbReference>
<dbReference type="Gene3D" id="2.60.40.10">
    <property type="entry name" value="Immunoglobulins"/>
    <property type="match status" value="1"/>
</dbReference>
<evidence type="ECO:0000313" key="5">
    <source>
        <dbReference type="Proteomes" id="UP000664477"/>
    </source>
</evidence>
<gene>
    <name evidence="4" type="ORF">J4727_15880</name>
</gene>
<dbReference type="SUPFAM" id="SSF49354">
    <property type="entry name" value="PapD-like"/>
    <property type="match status" value="1"/>
</dbReference>
<dbReference type="InterPro" id="IPR013783">
    <property type="entry name" value="Ig-like_fold"/>
</dbReference>
<keyword evidence="1" id="KW-1029">Fimbrium biogenesis</keyword>
<dbReference type="GO" id="GO:0071555">
    <property type="term" value="P:cell wall organization"/>
    <property type="evidence" value="ECO:0007669"/>
    <property type="project" value="InterPro"/>
</dbReference>
<dbReference type="EMBL" id="JAGETQ010000114">
    <property type="protein sequence ID" value="MBO1916466.1"/>
    <property type="molecule type" value="Genomic_DNA"/>
</dbReference>
<organism evidence="4 5">
    <name type="scientific">Providencia rettgeri</name>
    <dbReference type="NCBI Taxonomy" id="587"/>
    <lineage>
        <taxon>Bacteria</taxon>
        <taxon>Pseudomonadati</taxon>
        <taxon>Pseudomonadota</taxon>
        <taxon>Gammaproteobacteria</taxon>
        <taxon>Enterobacterales</taxon>
        <taxon>Morganellaceae</taxon>
        <taxon>Providencia</taxon>
    </lineage>
</organism>
<comment type="subcellular location">
    <subcellularLocation>
        <location evidence="2">Periplasm</location>
    </subcellularLocation>
</comment>
<dbReference type="InterPro" id="IPR008962">
    <property type="entry name" value="PapD-like_sf"/>
</dbReference>
<evidence type="ECO:0000256" key="1">
    <source>
        <dbReference type="ARBA" id="ARBA00022558"/>
    </source>
</evidence>
<evidence type="ECO:0000256" key="2">
    <source>
        <dbReference type="RuleBase" id="RU003918"/>
    </source>
</evidence>
<dbReference type="InterPro" id="IPR050643">
    <property type="entry name" value="Periplasmic_pilus_chap"/>
</dbReference>
<evidence type="ECO:0000313" key="4">
    <source>
        <dbReference type="EMBL" id="MBO1916466.1"/>
    </source>
</evidence>
<keyword evidence="2" id="KW-0143">Chaperone</keyword>
<dbReference type="Pfam" id="PF00345">
    <property type="entry name" value="PapD_N"/>
    <property type="match status" value="1"/>
</dbReference>
<protein>
    <submittedName>
        <fullName evidence="4">Fimbria/pilus periplasmic chaperone</fullName>
    </submittedName>
</protein>
<dbReference type="PANTHER" id="PTHR30251:SF11">
    <property type="entry name" value="CHAPERONE PROTEIN FIMC-RELATED"/>
    <property type="match status" value="1"/>
</dbReference>
<dbReference type="InterPro" id="IPR018046">
    <property type="entry name" value="Pili_assmbl_chaperone_CS"/>
</dbReference>
<dbReference type="PANTHER" id="PTHR30251">
    <property type="entry name" value="PILUS ASSEMBLY CHAPERONE"/>
    <property type="match status" value="1"/>
</dbReference>